<protein>
    <submittedName>
        <fullName evidence="4">AcrR family transcriptional regulator</fullName>
    </submittedName>
</protein>
<dbReference type="SUPFAM" id="SSF46689">
    <property type="entry name" value="Homeodomain-like"/>
    <property type="match status" value="1"/>
</dbReference>
<gene>
    <name evidence="4" type="ORF">HNR19_002307</name>
</gene>
<evidence type="ECO:0000259" key="3">
    <source>
        <dbReference type="PROSITE" id="PS50977"/>
    </source>
</evidence>
<dbReference type="Gene3D" id="1.10.357.10">
    <property type="entry name" value="Tetracycline Repressor, domain 2"/>
    <property type="match status" value="1"/>
</dbReference>
<feature type="domain" description="HTH tetR-type" evidence="3">
    <location>
        <begin position="25"/>
        <end position="86"/>
    </location>
</feature>
<proteinExistence type="predicted"/>
<dbReference type="GO" id="GO:0000976">
    <property type="term" value="F:transcription cis-regulatory region binding"/>
    <property type="evidence" value="ECO:0007669"/>
    <property type="project" value="TreeGrafter"/>
</dbReference>
<dbReference type="EMBL" id="JACCFP010000001">
    <property type="protein sequence ID" value="NYJ01609.1"/>
    <property type="molecule type" value="Genomic_DNA"/>
</dbReference>
<evidence type="ECO:0000256" key="2">
    <source>
        <dbReference type="PROSITE-ProRule" id="PRU00335"/>
    </source>
</evidence>
<evidence type="ECO:0000313" key="4">
    <source>
        <dbReference type="EMBL" id="NYJ01609.1"/>
    </source>
</evidence>
<keyword evidence="5" id="KW-1185">Reference proteome</keyword>
<accession>A0A853C2P2</accession>
<reference evidence="4 5" key="1">
    <citation type="submission" date="2020-07" db="EMBL/GenBank/DDBJ databases">
        <title>Sequencing the genomes of 1000 actinobacteria strains.</title>
        <authorList>
            <person name="Klenk H.-P."/>
        </authorList>
    </citation>
    <scope>NUCLEOTIDE SEQUENCE [LARGE SCALE GENOMIC DNA]</scope>
    <source>
        <strain evidence="4 5">DSM 103833</strain>
    </source>
</reference>
<dbReference type="InterPro" id="IPR050109">
    <property type="entry name" value="HTH-type_TetR-like_transc_reg"/>
</dbReference>
<dbReference type="RefSeq" id="WP_179668073.1">
    <property type="nucleotide sequence ID" value="NZ_JACCFP010000001.1"/>
</dbReference>
<dbReference type="Proteomes" id="UP000530424">
    <property type="component" value="Unassembled WGS sequence"/>
</dbReference>
<keyword evidence="1 2" id="KW-0238">DNA-binding</keyword>
<evidence type="ECO:0000256" key="1">
    <source>
        <dbReference type="ARBA" id="ARBA00023125"/>
    </source>
</evidence>
<feature type="DNA-binding region" description="H-T-H motif" evidence="2">
    <location>
        <begin position="49"/>
        <end position="68"/>
    </location>
</feature>
<dbReference type="Pfam" id="PF00440">
    <property type="entry name" value="TetR_N"/>
    <property type="match status" value="1"/>
</dbReference>
<dbReference type="PANTHER" id="PTHR30055:SF160">
    <property type="entry name" value="TRANSCRIPTIONAL REGULATORY PROTEIN (PROBABLY ASNC-FAMILY)-RELATED"/>
    <property type="match status" value="1"/>
</dbReference>
<sequence length="252" mass="27889">MAPDDAAEEVAVPDGRSLRWRKHNQARRQKIIDAAITVLGRQSPGEEVQIQAISEESGVARTVMYRHFADKADLDRAVQREICNRLGEVLIPALAHDGTPEEIIHRVIEGFVLWSVDNPSLFWFAERDLSGWGPTPLQEAFEKIAEAIEAIMDTVVAYVGVELSQDDRDGIDPWVFALIGAAFTGIRRWASRDPRVPDIQQFIDIMSESIWLQINGMALSRGITLPDGRIVDLLHSMGTEPGAVEPSQATGA</sequence>
<dbReference type="PANTHER" id="PTHR30055">
    <property type="entry name" value="HTH-TYPE TRANSCRIPTIONAL REGULATOR RUTR"/>
    <property type="match status" value="1"/>
</dbReference>
<dbReference type="PROSITE" id="PS50977">
    <property type="entry name" value="HTH_TETR_2"/>
    <property type="match status" value="1"/>
</dbReference>
<dbReference type="AlphaFoldDB" id="A0A853C2P2"/>
<dbReference type="InterPro" id="IPR001647">
    <property type="entry name" value="HTH_TetR"/>
</dbReference>
<dbReference type="InterPro" id="IPR009057">
    <property type="entry name" value="Homeodomain-like_sf"/>
</dbReference>
<evidence type="ECO:0000313" key="5">
    <source>
        <dbReference type="Proteomes" id="UP000530424"/>
    </source>
</evidence>
<organism evidence="4 5">
    <name type="scientific">Nocardioides thalensis</name>
    <dbReference type="NCBI Taxonomy" id="1914755"/>
    <lineage>
        <taxon>Bacteria</taxon>
        <taxon>Bacillati</taxon>
        <taxon>Actinomycetota</taxon>
        <taxon>Actinomycetes</taxon>
        <taxon>Propionibacteriales</taxon>
        <taxon>Nocardioidaceae</taxon>
        <taxon>Nocardioides</taxon>
    </lineage>
</organism>
<name>A0A853C2P2_9ACTN</name>
<dbReference type="GO" id="GO:0003700">
    <property type="term" value="F:DNA-binding transcription factor activity"/>
    <property type="evidence" value="ECO:0007669"/>
    <property type="project" value="TreeGrafter"/>
</dbReference>
<comment type="caution">
    <text evidence="4">The sequence shown here is derived from an EMBL/GenBank/DDBJ whole genome shotgun (WGS) entry which is preliminary data.</text>
</comment>